<dbReference type="Proteomes" id="UP000064243">
    <property type="component" value="Unassembled WGS sequence"/>
</dbReference>
<dbReference type="PROSITE" id="PS00092">
    <property type="entry name" value="N6_MTASE"/>
    <property type="match status" value="1"/>
</dbReference>
<dbReference type="GO" id="GO:0008170">
    <property type="term" value="F:N-methyltransferase activity"/>
    <property type="evidence" value="ECO:0007669"/>
    <property type="project" value="InterPro"/>
</dbReference>
<dbReference type="Pfam" id="PF01555">
    <property type="entry name" value="N6_N4_Mtase"/>
    <property type="match status" value="1"/>
</dbReference>
<dbReference type="Gene3D" id="3.40.50.150">
    <property type="entry name" value="Vaccinia Virus protein VP39"/>
    <property type="match status" value="1"/>
</dbReference>
<feature type="domain" description="DNA methylase N-4/N-6" evidence="5">
    <location>
        <begin position="28"/>
        <end position="235"/>
    </location>
</feature>
<accession>A0A106BHJ4</accession>
<dbReference type="InterPro" id="IPR002941">
    <property type="entry name" value="DNA_methylase_N4/N6"/>
</dbReference>
<evidence type="ECO:0000259" key="5">
    <source>
        <dbReference type="Pfam" id="PF01555"/>
    </source>
</evidence>
<keyword evidence="2 6" id="KW-0489">Methyltransferase</keyword>
<dbReference type="EC" id="2.1.1.-" evidence="4"/>
<evidence type="ECO:0000256" key="4">
    <source>
        <dbReference type="RuleBase" id="RU362026"/>
    </source>
</evidence>
<dbReference type="GO" id="GO:0003677">
    <property type="term" value="F:DNA binding"/>
    <property type="evidence" value="ECO:0007669"/>
    <property type="project" value="InterPro"/>
</dbReference>
<dbReference type="InterPro" id="IPR002052">
    <property type="entry name" value="DNA_methylase_N6_adenine_CS"/>
</dbReference>
<dbReference type="InterPro" id="IPR029063">
    <property type="entry name" value="SAM-dependent_MTases_sf"/>
</dbReference>
<dbReference type="PRINTS" id="PR00508">
    <property type="entry name" value="S21N4MTFRASE"/>
</dbReference>
<comment type="similarity">
    <text evidence="1 4">Belongs to the N(4)/N(6)-methyltransferase family.</text>
</comment>
<evidence type="ECO:0000256" key="2">
    <source>
        <dbReference type="ARBA" id="ARBA00022603"/>
    </source>
</evidence>
<evidence type="ECO:0000313" key="6">
    <source>
        <dbReference type="EMBL" id="KVW92646.1"/>
    </source>
</evidence>
<dbReference type="PANTHER" id="PTHR13370">
    <property type="entry name" value="RNA METHYLASE-RELATED"/>
    <property type="match status" value="1"/>
</dbReference>
<dbReference type="GO" id="GO:0032259">
    <property type="term" value="P:methylation"/>
    <property type="evidence" value="ECO:0007669"/>
    <property type="project" value="UniProtKB-KW"/>
</dbReference>
<comment type="caution">
    <text evidence="6">The sequence shown here is derived from an EMBL/GenBank/DDBJ whole genome shotgun (WGS) entry which is preliminary data.</text>
</comment>
<dbReference type="EMBL" id="LDUG01000056">
    <property type="protein sequence ID" value="KVW92646.1"/>
    <property type="molecule type" value="Genomic_DNA"/>
</dbReference>
<dbReference type="PATRIC" id="fig|36861.3.peg.3023"/>
<sequence length="248" mass="27720">MRPYYQDDHVTLYHGDALEILPTLPIADAIITDPPYGETSLDWDRWPEGWPAVAALVAPQMWCFGSMRMFLDKRGDLDGWKLAQDVVWEKHNGSNSANDRFRRLHELALHFYRGTWEPLFKAPQFTNDAVQKSVRRSKNRTAHWGDIGQSAYASEDGGPRLMGSVIFARSCHGYAVNETQKPEAIVAPLMQYSVPEGGLVIDCFAGSGTTLAVAKKTGRRAIGIEKRETQCRAIVERLAQGDLLSAND</sequence>
<dbReference type="OrthoDB" id="9816288at2"/>
<gene>
    <name evidence="6" type="ORF">ABW22_15795</name>
</gene>
<name>A0A106BHJ4_THIDE</name>
<dbReference type="AlphaFoldDB" id="A0A106BHJ4"/>
<keyword evidence="3" id="KW-0808">Transferase</keyword>
<keyword evidence="7" id="KW-1185">Reference proteome</keyword>
<evidence type="ECO:0000313" key="7">
    <source>
        <dbReference type="Proteomes" id="UP000064243"/>
    </source>
</evidence>
<evidence type="ECO:0000256" key="3">
    <source>
        <dbReference type="ARBA" id="ARBA00022679"/>
    </source>
</evidence>
<proteinExistence type="inferred from homology"/>
<organism evidence="6 7">
    <name type="scientific">Thiobacillus denitrificans</name>
    <dbReference type="NCBI Taxonomy" id="36861"/>
    <lineage>
        <taxon>Bacteria</taxon>
        <taxon>Pseudomonadati</taxon>
        <taxon>Pseudomonadota</taxon>
        <taxon>Betaproteobacteria</taxon>
        <taxon>Nitrosomonadales</taxon>
        <taxon>Thiobacillaceae</taxon>
        <taxon>Thiobacillus</taxon>
    </lineage>
</organism>
<evidence type="ECO:0000256" key="1">
    <source>
        <dbReference type="ARBA" id="ARBA00006594"/>
    </source>
</evidence>
<dbReference type="GO" id="GO:0009007">
    <property type="term" value="F:site-specific DNA-methyltransferase (adenine-specific) activity"/>
    <property type="evidence" value="ECO:0007669"/>
    <property type="project" value="TreeGrafter"/>
</dbReference>
<protein>
    <recommendedName>
        <fullName evidence="4">Methyltransferase</fullName>
        <ecNumber evidence="4">2.1.1.-</ecNumber>
    </recommendedName>
</protein>
<dbReference type="PANTHER" id="PTHR13370:SF3">
    <property type="entry name" value="TRNA (GUANINE(10)-N2)-METHYLTRANSFERASE HOMOLOG"/>
    <property type="match status" value="1"/>
</dbReference>
<reference evidence="6 7" key="1">
    <citation type="journal article" date="2015" name="Appl. Environ. Microbiol.">
        <title>Aerobic and Anaerobic Thiosulfate Oxidation by a Cold-Adapted, Subglacial Chemoautotroph.</title>
        <authorList>
            <person name="Harrold Z.R."/>
            <person name="Skidmore M.L."/>
            <person name="Hamilton T.L."/>
            <person name="Desch L."/>
            <person name="Amada K."/>
            <person name="van Gelder W."/>
            <person name="Glover K."/>
            <person name="Roden E.E."/>
            <person name="Boyd E.S."/>
        </authorList>
    </citation>
    <scope>NUCLEOTIDE SEQUENCE [LARGE SCALE GENOMIC DNA]</scope>
    <source>
        <strain evidence="6 7">RG</strain>
    </source>
</reference>
<dbReference type="InterPro" id="IPR001091">
    <property type="entry name" value="RM_Methyltransferase"/>
</dbReference>
<dbReference type="SUPFAM" id="SSF53335">
    <property type="entry name" value="S-adenosyl-L-methionine-dependent methyltransferases"/>
    <property type="match status" value="1"/>
</dbReference>
<dbReference type="GO" id="GO:0005737">
    <property type="term" value="C:cytoplasm"/>
    <property type="evidence" value="ECO:0007669"/>
    <property type="project" value="TreeGrafter"/>
</dbReference>